<keyword evidence="1" id="KW-0732">Signal</keyword>
<dbReference type="AlphaFoldDB" id="A0AAN9S870"/>
<evidence type="ECO:0000313" key="3">
    <source>
        <dbReference type="Proteomes" id="UP001386955"/>
    </source>
</evidence>
<proteinExistence type="predicted"/>
<protein>
    <submittedName>
        <fullName evidence="2">Uncharacterized protein</fullName>
    </submittedName>
</protein>
<dbReference type="EMBL" id="JAYMYS010000006">
    <property type="protein sequence ID" value="KAK7390575.1"/>
    <property type="molecule type" value="Genomic_DNA"/>
</dbReference>
<accession>A0AAN9S870</accession>
<evidence type="ECO:0000313" key="2">
    <source>
        <dbReference type="EMBL" id="KAK7390575.1"/>
    </source>
</evidence>
<gene>
    <name evidence="2" type="ORF">VNO78_25884</name>
</gene>
<sequence length="190" mass="20794">MGGLLVTILLLRMLYMELPIWHMDIIVLDMEFTLVKPISSMGNLANAGNMAGRVLSMGGLLAQGIAAVYGPPHVAHGYHHFGHEAYFGHRKFKHGNVANAGNMASLDMESLNMAGKDRSDEVTNILNIYSKRGPIMGGLLVRGVAAATAVYGAPHMAHVYHHFGYGAYFAHGKFKHGRFGHGKFKHGWKR</sequence>
<dbReference type="Proteomes" id="UP001386955">
    <property type="component" value="Unassembled WGS sequence"/>
</dbReference>
<reference evidence="2 3" key="1">
    <citation type="submission" date="2024-01" db="EMBL/GenBank/DDBJ databases">
        <title>The genomes of 5 underutilized Papilionoideae crops provide insights into root nodulation and disease resistanc.</title>
        <authorList>
            <person name="Jiang F."/>
        </authorList>
    </citation>
    <scope>NUCLEOTIDE SEQUENCE [LARGE SCALE GENOMIC DNA]</scope>
    <source>
        <strain evidence="2">DUOXIRENSHENG_FW03</strain>
        <tissue evidence="2">Leaves</tissue>
    </source>
</reference>
<organism evidence="2 3">
    <name type="scientific">Psophocarpus tetragonolobus</name>
    <name type="common">Winged bean</name>
    <name type="synonym">Dolichos tetragonolobus</name>
    <dbReference type="NCBI Taxonomy" id="3891"/>
    <lineage>
        <taxon>Eukaryota</taxon>
        <taxon>Viridiplantae</taxon>
        <taxon>Streptophyta</taxon>
        <taxon>Embryophyta</taxon>
        <taxon>Tracheophyta</taxon>
        <taxon>Spermatophyta</taxon>
        <taxon>Magnoliopsida</taxon>
        <taxon>eudicotyledons</taxon>
        <taxon>Gunneridae</taxon>
        <taxon>Pentapetalae</taxon>
        <taxon>rosids</taxon>
        <taxon>fabids</taxon>
        <taxon>Fabales</taxon>
        <taxon>Fabaceae</taxon>
        <taxon>Papilionoideae</taxon>
        <taxon>50 kb inversion clade</taxon>
        <taxon>NPAAA clade</taxon>
        <taxon>indigoferoid/millettioid clade</taxon>
        <taxon>Phaseoleae</taxon>
        <taxon>Psophocarpus</taxon>
    </lineage>
</organism>
<name>A0AAN9S870_PSOTE</name>
<feature type="chain" id="PRO_5043038081" evidence="1">
    <location>
        <begin position="17"/>
        <end position="190"/>
    </location>
</feature>
<comment type="caution">
    <text evidence="2">The sequence shown here is derived from an EMBL/GenBank/DDBJ whole genome shotgun (WGS) entry which is preliminary data.</text>
</comment>
<evidence type="ECO:0000256" key="1">
    <source>
        <dbReference type="SAM" id="SignalP"/>
    </source>
</evidence>
<keyword evidence="3" id="KW-1185">Reference proteome</keyword>
<feature type="signal peptide" evidence="1">
    <location>
        <begin position="1"/>
        <end position="16"/>
    </location>
</feature>